<evidence type="ECO:0000256" key="11">
    <source>
        <dbReference type="HAMAP-Rule" id="MF_00392"/>
    </source>
</evidence>
<keyword evidence="5 11" id="KW-0444">Lipid biosynthesis</keyword>
<evidence type="ECO:0000256" key="5">
    <source>
        <dbReference type="ARBA" id="ARBA00022516"/>
    </source>
</evidence>
<proteinExistence type="inferred from homology"/>
<dbReference type="Proteomes" id="UP000179076">
    <property type="component" value="Unassembled WGS sequence"/>
</dbReference>
<dbReference type="UniPathway" id="UPA00973"/>
<dbReference type="PANTHER" id="PTHR30372">
    <property type="entry name" value="LIPID-A-DISACCHARIDE SYNTHASE"/>
    <property type="match status" value="1"/>
</dbReference>
<evidence type="ECO:0000256" key="10">
    <source>
        <dbReference type="ARBA" id="ARBA00048975"/>
    </source>
</evidence>
<keyword evidence="6 11" id="KW-0441">Lipid A biosynthesis</keyword>
<dbReference type="GO" id="GO:0005543">
    <property type="term" value="F:phospholipid binding"/>
    <property type="evidence" value="ECO:0007669"/>
    <property type="project" value="TreeGrafter"/>
</dbReference>
<dbReference type="PANTHER" id="PTHR30372:SF4">
    <property type="entry name" value="LIPID-A-DISACCHARIDE SYNTHASE, MITOCHONDRIAL-RELATED"/>
    <property type="match status" value="1"/>
</dbReference>
<dbReference type="Pfam" id="PF02684">
    <property type="entry name" value="LpxB"/>
    <property type="match status" value="1"/>
</dbReference>
<comment type="pathway">
    <text evidence="11">Bacterial outer membrane biogenesis; LPS lipid A biosynthesis.</text>
</comment>
<comment type="catalytic activity">
    <reaction evidence="10 11">
        <text>a lipid X + a UDP-2-N,3-O-bis[(3R)-3-hydroxyacyl]-alpha-D-glucosamine = a lipid A disaccharide + UDP + H(+)</text>
        <dbReference type="Rhea" id="RHEA:67828"/>
        <dbReference type="ChEBI" id="CHEBI:15378"/>
        <dbReference type="ChEBI" id="CHEBI:58223"/>
        <dbReference type="ChEBI" id="CHEBI:137748"/>
        <dbReference type="ChEBI" id="CHEBI:176338"/>
        <dbReference type="ChEBI" id="CHEBI:176343"/>
        <dbReference type="EC" id="2.4.1.182"/>
    </reaction>
</comment>
<evidence type="ECO:0000256" key="3">
    <source>
        <dbReference type="ARBA" id="ARBA00012687"/>
    </source>
</evidence>
<reference evidence="12 13" key="1">
    <citation type="journal article" date="2016" name="Nat. Commun.">
        <title>Thousands of microbial genomes shed light on interconnected biogeochemical processes in an aquifer system.</title>
        <authorList>
            <person name="Anantharaman K."/>
            <person name="Brown C.T."/>
            <person name="Hug L.A."/>
            <person name="Sharon I."/>
            <person name="Castelle C.J."/>
            <person name="Probst A.J."/>
            <person name="Thomas B.C."/>
            <person name="Singh A."/>
            <person name="Wilkins M.J."/>
            <person name="Karaoz U."/>
            <person name="Brodie E.L."/>
            <person name="Williams K.H."/>
            <person name="Hubbard S.S."/>
            <person name="Banfield J.F."/>
        </authorList>
    </citation>
    <scope>NUCLEOTIDE SEQUENCE [LARGE SCALE GENOMIC DNA]</scope>
</reference>
<comment type="caution">
    <text evidence="12">The sequence shown here is derived from an EMBL/GenBank/DDBJ whole genome shotgun (WGS) entry which is preliminary data.</text>
</comment>
<evidence type="ECO:0000256" key="9">
    <source>
        <dbReference type="ARBA" id="ARBA00023098"/>
    </source>
</evidence>
<dbReference type="HAMAP" id="MF_00392">
    <property type="entry name" value="LpxB"/>
    <property type="match status" value="1"/>
</dbReference>
<evidence type="ECO:0000313" key="12">
    <source>
        <dbReference type="EMBL" id="OGI68989.1"/>
    </source>
</evidence>
<evidence type="ECO:0000256" key="7">
    <source>
        <dbReference type="ARBA" id="ARBA00022676"/>
    </source>
</evidence>
<evidence type="ECO:0000256" key="8">
    <source>
        <dbReference type="ARBA" id="ARBA00022679"/>
    </source>
</evidence>
<evidence type="ECO:0000256" key="1">
    <source>
        <dbReference type="ARBA" id="ARBA00002056"/>
    </source>
</evidence>
<gene>
    <name evidence="11" type="primary">lpxB</name>
    <name evidence="12" type="ORF">A2W18_08650</name>
</gene>
<evidence type="ECO:0000256" key="4">
    <source>
        <dbReference type="ARBA" id="ARBA00020902"/>
    </source>
</evidence>
<dbReference type="EMBL" id="MFSP01000031">
    <property type="protein sequence ID" value="OGI68989.1"/>
    <property type="molecule type" value="Genomic_DNA"/>
</dbReference>
<dbReference type="GO" id="GO:0009245">
    <property type="term" value="P:lipid A biosynthetic process"/>
    <property type="evidence" value="ECO:0007669"/>
    <property type="project" value="UniProtKB-UniRule"/>
</dbReference>
<keyword evidence="8 11" id="KW-0808">Transferase</keyword>
<dbReference type="GO" id="GO:0016020">
    <property type="term" value="C:membrane"/>
    <property type="evidence" value="ECO:0007669"/>
    <property type="project" value="GOC"/>
</dbReference>
<comment type="function">
    <text evidence="1 11">Condensation of UDP-2,3-diacylglucosamine and 2,3-diacylglucosamine-1-phosphate to form lipid A disaccharide, a precursor of lipid A, a phosphorylated glycolipid that anchors the lipopolysaccharide to the outer membrane of the cell.</text>
</comment>
<dbReference type="AlphaFoldDB" id="A0A1F6VHE1"/>
<evidence type="ECO:0000313" key="13">
    <source>
        <dbReference type="Proteomes" id="UP000179076"/>
    </source>
</evidence>
<evidence type="ECO:0000256" key="6">
    <source>
        <dbReference type="ARBA" id="ARBA00022556"/>
    </source>
</evidence>
<dbReference type="NCBIfam" id="TIGR00215">
    <property type="entry name" value="lpxB"/>
    <property type="match status" value="1"/>
</dbReference>
<dbReference type="SUPFAM" id="SSF53756">
    <property type="entry name" value="UDP-Glycosyltransferase/glycogen phosphorylase"/>
    <property type="match status" value="1"/>
</dbReference>
<sequence length="404" mass="44019">MPSDTAPSPQPLSRTGGGELLKIGIVAGETSGDQLAAGLMRELKSRLPGVQFEGIGGPRMQAEGCVCLADMDRLSVIGLEGLVNIPGALLTRRRLTAHFLAQRPKLYIGVDAPDFNLSVEARLRAAGVTTVHYVSPTVWAWRGYRIRKIRRAVDRMLALFPFEEEFYRTHDVPVTFVGHPLADAIPLTYDAAAVRRQLGLPIDRTLIALLPGSRLGELKRHAELFVHTAQWLHERHPRLHFVAPFVSIATQTLFNDAIARSGACGLPLTQLSGHSREALAASDVALLASGTATLEAAMLRKPMVVTYRVSRLSEMLIRLFAHVRMYALPNLLAGRMLVPELIQDDATAEKLGAAVEAYIAHPEQAESVQVALADMHASLRQNADARAADAVMAIIRERKLVALA</sequence>
<protein>
    <recommendedName>
        <fullName evidence="4 11">Lipid-A-disaccharide synthase</fullName>
        <ecNumber evidence="3 11">2.4.1.182</ecNumber>
    </recommendedName>
</protein>
<keyword evidence="9 11" id="KW-0443">Lipid metabolism</keyword>
<dbReference type="GO" id="GO:0008915">
    <property type="term" value="F:lipid-A-disaccharide synthase activity"/>
    <property type="evidence" value="ECO:0007669"/>
    <property type="project" value="UniProtKB-UniRule"/>
</dbReference>
<accession>A0A1F6VHE1</accession>
<name>A0A1F6VHE1_9PROT</name>
<evidence type="ECO:0000256" key="2">
    <source>
        <dbReference type="ARBA" id="ARBA00007868"/>
    </source>
</evidence>
<dbReference type="InterPro" id="IPR003835">
    <property type="entry name" value="Glyco_trans_19"/>
</dbReference>
<comment type="similarity">
    <text evidence="2 11">Belongs to the LpxB family.</text>
</comment>
<organism evidence="12 13">
    <name type="scientific">Candidatus Muproteobacteria bacterium RBG_16_60_9</name>
    <dbReference type="NCBI Taxonomy" id="1817755"/>
    <lineage>
        <taxon>Bacteria</taxon>
        <taxon>Pseudomonadati</taxon>
        <taxon>Pseudomonadota</taxon>
        <taxon>Candidatus Muproteobacteria</taxon>
    </lineage>
</organism>
<dbReference type="EC" id="2.4.1.182" evidence="3 11"/>
<keyword evidence="7 11" id="KW-0328">Glycosyltransferase</keyword>